<dbReference type="Gene3D" id="3.10.450.40">
    <property type="match status" value="1"/>
</dbReference>
<accession>A0A3A1YRI0</accession>
<proteinExistence type="predicted"/>
<dbReference type="EMBL" id="NQYH01000015">
    <property type="protein sequence ID" value="RIY39540.1"/>
    <property type="molecule type" value="Genomic_DNA"/>
</dbReference>
<dbReference type="InterPro" id="IPR025711">
    <property type="entry name" value="PepSY"/>
</dbReference>
<evidence type="ECO:0000313" key="4">
    <source>
        <dbReference type="Proteomes" id="UP000266206"/>
    </source>
</evidence>
<feature type="domain" description="PepSY" evidence="2">
    <location>
        <begin position="46"/>
        <end position="103"/>
    </location>
</feature>
<evidence type="ECO:0000259" key="2">
    <source>
        <dbReference type="Pfam" id="PF03413"/>
    </source>
</evidence>
<dbReference type="Proteomes" id="UP000266206">
    <property type="component" value="Unassembled WGS sequence"/>
</dbReference>
<reference evidence="3 4" key="1">
    <citation type="submission" date="2017-08" db="EMBL/GenBank/DDBJ databases">
        <title>Pusillimonas indicus sp. nov., a member of the family Alcaligenaceae isolated from surface seawater.</title>
        <authorList>
            <person name="Li J."/>
        </authorList>
    </citation>
    <scope>NUCLEOTIDE SEQUENCE [LARGE SCALE GENOMIC DNA]</scope>
    <source>
        <strain evidence="3 4">L52-1-41</strain>
    </source>
</reference>
<name>A0A3A1YRI0_9BURK</name>
<comment type="caution">
    <text evidence="3">The sequence shown here is derived from an EMBL/GenBank/DDBJ whole genome shotgun (WGS) entry which is preliminary data.</text>
</comment>
<sequence length="113" mass="12628">MRSFRTAFLVVVFASVASIFPLLSFADGDNDDHDRARQALLDGKVLSLRDVLDKVSRDFPGEPVEIEFEEDDGLYLYEIKLLQPAGSILKLEVNAVNGEVLKAKGRNIRYGKD</sequence>
<gene>
    <name evidence="3" type="ORF">CJP73_14040</name>
</gene>
<dbReference type="Pfam" id="PF03413">
    <property type="entry name" value="PepSY"/>
    <property type="match status" value="1"/>
</dbReference>
<organism evidence="3 4">
    <name type="scientific">Neopusillimonas maritima</name>
    <dbReference type="NCBI Taxonomy" id="2026239"/>
    <lineage>
        <taxon>Bacteria</taxon>
        <taxon>Pseudomonadati</taxon>
        <taxon>Pseudomonadota</taxon>
        <taxon>Betaproteobacteria</taxon>
        <taxon>Burkholderiales</taxon>
        <taxon>Alcaligenaceae</taxon>
        <taxon>Neopusillimonas</taxon>
    </lineage>
</organism>
<feature type="signal peptide" evidence="1">
    <location>
        <begin position="1"/>
        <end position="26"/>
    </location>
</feature>
<dbReference type="RefSeq" id="WP_119516858.1">
    <property type="nucleotide sequence ID" value="NZ_NQYH01000015.1"/>
</dbReference>
<evidence type="ECO:0000256" key="1">
    <source>
        <dbReference type="SAM" id="SignalP"/>
    </source>
</evidence>
<keyword evidence="1" id="KW-0732">Signal</keyword>
<evidence type="ECO:0000313" key="3">
    <source>
        <dbReference type="EMBL" id="RIY39540.1"/>
    </source>
</evidence>
<dbReference type="OrthoDB" id="8527445at2"/>
<protein>
    <recommendedName>
        <fullName evidence="2">PepSY domain-containing protein</fullName>
    </recommendedName>
</protein>
<feature type="chain" id="PRO_5017416513" description="PepSY domain-containing protein" evidence="1">
    <location>
        <begin position="27"/>
        <end position="113"/>
    </location>
</feature>
<dbReference type="AlphaFoldDB" id="A0A3A1YRI0"/>